<dbReference type="PANTHER" id="PTHR11364">
    <property type="entry name" value="THIOSULFATE SULFERTANSFERASE"/>
    <property type="match status" value="1"/>
</dbReference>
<dbReference type="Proteomes" id="UP001208570">
    <property type="component" value="Unassembled WGS sequence"/>
</dbReference>
<dbReference type="Pfam" id="PF00581">
    <property type="entry name" value="Rhodanese"/>
    <property type="match status" value="1"/>
</dbReference>
<evidence type="ECO:0000259" key="3">
    <source>
        <dbReference type="PROSITE" id="PS50206"/>
    </source>
</evidence>
<dbReference type="GO" id="GO:0005739">
    <property type="term" value="C:mitochondrion"/>
    <property type="evidence" value="ECO:0007669"/>
    <property type="project" value="TreeGrafter"/>
</dbReference>
<dbReference type="InterPro" id="IPR001763">
    <property type="entry name" value="Rhodanese-like_dom"/>
</dbReference>
<keyword evidence="2" id="KW-0677">Repeat</keyword>
<evidence type="ECO:0000313" key="4">
    <source>
        <dbReference type="EMBL" id="KAK2139803.1"/>
    </source>
</evidence>
<organism evidence="4 5">
    <name type="scientific">Paralvinella palmiformis</name>
    <dbReference type="NCBI Taxonomy" id="53620"/>
    <lineage>
        <taxon>Eukaryota</taxon>
        <taxon>Metazoa</taxon>
        <taxon>Spiralia</taxon>
        <taxon>Lophotrochozoa</taxon>
        <taxon>Annelida</taxon>
        <taxon>Polychaeta</taxon>
        <taxon>Sedentaria</taxon>
        <taxon>Canalipalpata</taxon>
        <taxon>Terebellida</taxon>
        <taxon>Terebelliformia</taxon>
        <taxon>Alvinellidae</taxon>
        <taxon>Paralvinella</taxon>
    </lineage>
</organism>
<dbReference type="SMART" id="SM00450">
    <property type="entry name" value="RHOD"/>
    <property type="match status" value="1"/>
</dbReference>
<dbReference type="InterPro" id="IPR045078">
    <property type="entry name" value="TST/MPST-like"/>
</dbReference>
<feature type="domain" description="Rhodanese" evidence="3">
    <location>
        <begin position="42"/>
        <end position="162"/>
    </location>
</feature>
<dbReference type="FunFam" id="3.40.250.10:FF:000015">
    <property type="entry name" value="Sulfurtransferase"/>
    <property type="match status" value="1"/>
</dbReference>
<keyword evidence="1" id="KW-0808">Transferase</keyword>
<dbReference type="PROSITE" id="PS50206">
    <property type="entry name" value="RHODANESE_3"/>
    <property type="match status" value="1"/>
</dbReference>
<dbReference type="EMBL" id="JAODUP010001603">
    <property type="protein sequence ID" value="KAK2139803.1"/>
    <property type="molecule type" value="Genomic_DNA"/>
</dbReference>
<sequence length="216" mass="24791">MGLYVTPSPDFRKRRTQRHKAMSANIPTVVSTKWLADRLSAHPRNFIVLDGSLQPPITKRESRKEFLMEHIPTAQFFDIDDCRDKSTDVAHMLPSPEEFSQYVGNLGIDNKTHVVVYDNDNMVGMLTAQRVWWTFRVFGHDSVSVLDGGLPKWKKDGYRLTNIVEKVEKKQFKSVFRPEMVTTFDEIASNLETNEFTLVDTRSPGRYEGTAPEPNP</sequence>
<evidence type="ECO:0000256" key="1">
    <source>
        <dbReference type="ARBA" id="ARBA00022679"/>
    </source>
</evidence>
<dbReference type="InterPro" id="IPR036873">
    <property type="entry name" value="Rhodanese-like_dom_sf"/>
</dbReference>
<reference evidence="4" key="1">
    <citation type="journal article" date="2023" name="Mol. Biol. Evol.">
        <title>Third-Generation Sequencing Reveals the Adaptive Role of the Epigenome in Three Deep-Sea Polychaetes.</title>
        <authorList>
            <person name="Perez M."/>
            <person name="Aroh O."/>
            <person name="Sun Y."/>
            <person name="Lan Y."/>
            <person name="Juniper S.K."/>
            <person name="Young C.R."/>
            <person name="Angers B."/>
            <person name="Qian P.Y."/>
        </authorList>
    </citation>
    <scope>NUCLEOTIDE SEQUENCE</scope>
    <source>
        <strain evidence="4">P08H-3</strain>
    </source>
</reference>
<protein>
    <recommendedName>
        <fullName evidence="3">Rhodanese domain-containing protein</fullName>
    </recommendedName>
</protein>
<evidence type="ECO:0000256" key="2">
    <source>
        <dbReference type="ARBA" id="ARBA00022737"/>
    </source>
</evidence>
<dbReference type="AlphaFoldDB" id="A0AAD9ISM2"/>
<evidence type="ECO:0000313" key="5">
    <source>
        <dbReference type="Proteomes" id="UP001208570"/>
    </source>
</evidence>
<dbReference type="GO" id="GO:0004792">
    <property type="term" value="F:thiosulfate-cyanide sulfurtransferase activity"/>
    <property type="evidence" value="ECO:0007669"/>
    <property type="project" value="TreeGrafter"/>
</dbReference>
<name>A0AAD9ISM2_9ANNE</name>
<gene>
    <name evidence="4" type="ORF">LSH36_1604g00004</name>
</gene>
<dbReference type="SUPFAM" id="SSF52821">
    <property type="entry name" value="Rhodanese/Cell cycle control phosphatase"/>
    <property type="match status" value="2"/>
</dbReference>
<dbReference type="PANTHER" id="PTHR11364:SF27">
    <property type="entry name" value="SULFURTRANSFERASE"/>
    <property type="match status" value="1"/>
</dbReference>
<feature type="non-terminal residue" evidence="4">
    <location>
        <position position="216"/>
    </location>
</feature>
<dbReference type="Gene3D" id="3.40.250.10">
    <property type="entry name" value="Rhodanese-like domain"/>
    <property type="match status" value="2"/>
</dbReference>
<proteinExistence type="predicted"/>
<keyword evidence="5" id="KW-1185">Reference proteome</keyword>
<comment type="caution">
    <text evidence="4">The sequence shown here is derived from an EMBL/GenBank/DDBJ whole genome shotgun (WGS) entry which is preliminary data.</text>
</comment>
<dbReference type="CDD" id="cd01448">
    <property type="entry name" value="TST_Repeat_1"/>
    <property type="match status" value="1"/>
</dbReference>
<accession>A0AAD9ISM2</accession>